<keyword evidence="11" id="KW-1185">Reference proteome</keyword>
<feature type="compositionally biased region" description="Polar residues" evidence="9">
    <location>
        <begin position="65"/>
        <end position="79"/>
    </location>
</feature>
<evidence type="ECO:0000256" key="1">
    <source>
        <dbReference type="ARBA" id="ARBA00004604"/>
    </source>
</evidence>
<sequence>MVDANGTPQLKRKREGLEAQRKKARMGKGKAGAGGEATPVKNKNAAGTPKGAATPEVNSEKKNKGTPQSNGPVASTPSASRKKDKLKPKTPKAGETERGAQADEDAPAEIKVLAVTDKENKKKDRQLDPWAISAPQGGWFLPQDPVFSPDEKYLLLGKLKALDVYAADTSLLVRSLPLGASSVALAYAISSTDPDLVYIADSAGIISLWNWTDGSKLGRWGVGANVQHLVVVEQPTTSRDLVFTHEAESKHIVSVHALYTGEEAAKTEVKAILKTTRPITGMQVLLQGKLVVLSTPNSMIIGKRRKFKQTALQDFEYTWREFEMSKRITTFNAFVQTPSGKDKALEVERDNLDLAVGDEDGAIYLFEDVISRFVAVEKSQKDKSDRKVGPESLTPKRLHWHRSAVRSLKWSLDGNYLISGGDETVLTIWQLATGKQQHLPHLTAAIESIAISPSGTSYGVTLANNSVIVLSTSELSAKTNIVGIQTRRISAGKLYRLADPNNSPAYLQPVPMDIDPLNNNYLTFVTPSSQPRHGGVTRSEPYVQTFDVANQRPVGRQALTRNNATDPNMGPDGRPILEPSVNLLRTSHDGAWLATIDEWTPPASDLSYIEEGIPAFNAEERSLRREVYLKIWRRDEQTTQWVLDARIDAPHFIDGVSAPARVFDLIADPSGTGFATVGEDRVVRIWKPKTRMRDGVVVRGADRMRGLVDWTLSRAITLPDKLAVDDTTDAAQETIPRTSRLAFSADGSVLAAGISWASDEDPGVIHIIDTATGTIQRSLTEIDVTALSGLAILNHNLIILGSAVVIWDMVLDRLVYSLPNKMPGVRIATHSQMLRLAVNETDGTFAVSSPRLAKDKPEDTRYSKIATKLAVHSTAGPEPLWQCTIPEAVVLGLVAKRNASGFVALDSSSNVRSLSPTAAGLVIPEGVDKPVEEAMEVGAEEDSEDVDGEGEPEGVPVDVSFDAEAELLREAENDKPVVRAEELQGVFEAGMGHAMLPVRELFDKVVALYGRRPRVGVVM</sequence>
<dbReference type="SUPFAM" id="SSF50978">
    <property type="entry name" value="WD40 repeat-like"/>
    <property type="match status" value="1"/>
</dbReference>
<feature type="compositionally biased region" description="Basic residues" evidence="9">
    <location>
        <begin position="80"/>
        <end position="90"/>
    </location>
</feature>
<dbReference type="GO" id="GO:2000234">
    <property type="term" value="P:positive regulation of rRNA processing"/>
    <property type="evidence" value="ECO:0007669"/>
    <property type="project" value="TreeGrafter"/>
</dbReference>
<evidence type="ECO:0000256" key="5">
    <source>
        <dbReference type="ARBA" id="ARBA00022737"/>
    </source>
</evidence>
<dbReference type="GO" id="GO:0003723">
    <property type="term" value="F:RNA binding"/>
    <property type="evidence" value="ECO:0007669"/>
    <property type="project" value="InterPro"/>
</dbReference>
<evidence type="ECO:0000256" key="6">
    <source>
        <dbReference type="ARBA" id="ARBA00023163"/>
    </source>
</evidence>
<keyword evidence="2" id="KW-0690">Ribosome biogenesis</keyword>
<dbReference type="Proteomes" id="UP001280581">
    <property type="component" value="Unassembled WGS sequence"/>
</dbReference>
<evidence type="ECO:0008006" key="12">
    <source>
        <dbReference type="Google" id="ProtNLM"/>
    </source>
</evidence>
<evidence type="ECO:0000256" key="4">
    <source>
        <dbReference type="ARBA" id="ARBA00022574"/>
    </source>
</evidence>
<dbReference type="AlphaFoldDB" id="A0AAN6LVM8"/>
<proteinExistence type="predicted"/>
<feature type="region of interest" description="Disordered" evidence="9">
    <location>
        <begin position="1"/>
        <end position="108"/>
    </location>
</feature>
<dbReference type="EMBL" id="WVTA01000011">
    <property type="protein sequence ID" value="KAK3203050.1"/>
    <property type="molecule type" value="Genomic_DNA"/>
</dbReference>
<evidence type="ECO:0000313" key="11">
    <source>
        <dbReference type="Proteomes" id="UP001280581"/>
    </source>
</evidence>
<comment type="caution">
    <text evidence="10">The sequence shown here is derived from an EMBL/GenBank/DDBJ whole genome shotgun (WGS) entry which is preliminary data.</text>
</comment>
<dbReference type="InterPro" id="IPR036322">
    <property type="entry name" value="WD40_repeat_dom_sf"/>
</dbReference>
<keyword evidence="6" id="KW-0804">Transcription</keyword>
<protein>
    <recommendedName>
        <fullName evidence="12">WD40 repeat-like protein</fullName>
    </recommendedName>
</protein>
<feature type="repeat" description="WD" evidence="8">
    <location>
        <begin position="398"/>
        <end position="439"/>
    </location>
</feature>
<dbReference type="PANTHER" id="PTHR44215">
    <property type="entry name" value="WD REPEAT-CONTAINING PROTEIN 75"/>
    <property type="match status" value="1"/>
</dbReference>
<evidence type="ECO:0000256" key="8">
    <source>
        <dbReference type="PROSITE-ProRule" id="PRU00221"/>
    </source>
</evidence>
<dbReference type="InterPro" id="IPR001680">
    <property type="entry name" value="WD40_rpt"/>
</dbReference>
<dbReference type="InterPro" id="IPR053826">
    <property type="entry name" value="WDR75"/>
</dbReference>
<dbReference type="PANTHER" id="PTHR44215:SF1">
    <property type="entry name" value="WD REPEAT-CONTAINING PROTEIN 75"/>
    <property type="match status" value="1"/>
</dbReference>
<keyword evidence="4 8" id="KW-0853">WD repeat</keyword>
<evidence type="ECO:0000256" key="2">
    <source>
        <dbReference type="ARBA" id="ARBA00022517"/>
    </source>
</evidence>
<dbReference type="GO" id="GO:0006364">
    <property type="term" value="P:rRNA processing"/>
    <property type="evidence" value="ECO:0007669"/>
    <property type="project" value="UniProtKB-KW"/>
</dbReference>
<dbReference type="SMART" id="SM00320">
    <property type="entry name" value="WD40"/>
    <property type="match status" value="3"/>
</dbReference>
<comment type="subcellular location">
    <subcellularLocation>
        <location evidence="1">Nucleus</location>
        <location evidence="1">Nucleolus</location>
    </subcellularLocation>
</comment>
<feature type="compositionally biased region" description="Basic and acidic residues" evidence="9">
    <location>
        <begin position="92"/>
        <end position="101"/>
    </location>
</feature>
<dbReference type="PROSITE" id="PS50294">
    <property type="entry name" value="WD_REPEATS_REGION"/>
    <property type="match status" value="1"/>
</dbReference>
<reference evidence="10 11" key="1">
    <citation type="submission" date="2021-02" db="EMBL/GenBank/DDBJ databases">
        <title>Genome assembly of Pseudopithomyces chartarum.</title>
        <authorList>
            <person name="Jauregui R."/>
            <person name="Singh J."/>
            <person name="Voisey C."/>
        </authorList>
    </citation>
    <scope>NUCLEOTIDE SEQUENCE [LARGE SCALE GENOMIC DNA]</scope>
    <source>
        <strain evidence="10 11">AGR01</strain>
    </source>
</reference>
<accession>A0AAN6LVM8</accession>
<keyword evidence="7" id="KW-0539">Nucleus</keyword>
<dbReference type="SUPFAM" id="SSF75011">
    <property type="entry name" value="3-carboxy-cis,cis-mucoante lactonizing enzyme"/>
    <property type="match status" value="1"/>
</dbReference>
<evidence type="ECO:0000256" key="3">
    <source>
        <dbReference type="ARBA" id="ARBA00022552"/>
    </source>
</evidence>
<keyword evidence="3" id="KW-0698">rRNA processing</keyword>
<organism evidence="10 11">
    <name type="scientific">Pseudopithomyces chartarum</name>
    <dbReference type="NCBI Taxonomy" id="1892770"/>
    <lineage>
        <taxon>Eukaryota</taxon>
        <taxon>Fungi</taxon>
        <taxon>Dikarya</taxon>
        <taxon>Ascomycota</taxon>
        <taxon>Pezizomycotina</taxon>
        <taxon>Dothideomycetes</taxon>
        <taxon>Pleosporomycetidae</taxon>
        <taxon>Pleosporales</taxon>
        <taxon>Massarineae</taxon>
        <taxon>Didymosphaeriaceae</taxon>
        <taxon>Pseudopithomyces</taxon>
    </lineage>
</organism>
<dbReference type="PROSITE" id="PS50082">
    <property type="entry name" value="WD_REPEATS_2"/>
    <property type="match status" value="1"/>
</dbReference>
<dbReference type="GO" id="GO:0032040">
    <property type="term" value="C:small-subunit processome"/>
    <property type="evidence" value="ECO:0007669"/>
    <property type="project" value="InterPro"/>
</dbReference>
<evidence type="ECO:0000256" key="7">
    <source>
        <dbReference type="ARBA" id="ARBA00023242"/>
    </source>
</evidence>
<evidence type="ECO:0000256" key="9">
    <source>
        <dbReference type="SAM" id="MobiDB-lite"/>
    </source>
</evidence>
<dbReference type="GO" id="GO:0045943">
    <property type="term" value="P:positive regulation of transcription by RNA polymerase I"/>
    <property type="evidence" value="ECO:0007669"/>
    <property type="project" value="InterPro"/>
</dbReference>
<dbReference type="Gene3D" id="2.130.10.10">
    <property type="entry name" value="YVTN repeat-like/Quinoprotein amine dehydrogenase"/>
    <property type="match status" value="2"/>
</dbReference>
<dbReference type="Pfam" id="PF23869">
    <property type="entry name" value="Beta-prop_WDR75_1st"/>
    <property type="match status" value="1"/>
</dbReference>
<keyword evidence="5" id="KW-0677">Repeat</keyword>
<gene>
    <name evidence="10" type="ORF">GRF29_112g83190</name>
</gene>
<name>A0AAN6LVM8_9PLEO</name>
<evidence type="ECO:0000313" key="10">
    <source>
        <dbReference type="EMBL" id="KAK3203050.1"/>
    </source>
</evidence>
<dbReference type="InterPro" id="IPR015943">
    <property type="entry name" value="WD40/YVTN_repeat-like_dom_sf"/>
</dbReference>